<keyword evidence="1" id="KW-0547">Nucleotide-binding</keyword>
<dbReference type="KEGG" id="vg:77946575"/>
<proteinExistence type="predicted"/>
<accession>A0A873WA00</accession>
<protein>
    <submittedName>
        <fullName evidence="4">PhoH</fullName>
    </submittedName>
</protein>
<dbReference type="Pfam" id="PF02562">
    <property type="entry name" value="PhoH"/>
    <property type="match status" value="1"/>
</dbReference>
<evidence type="ECO:0000256" key="2">
    <source>
        <dbReference type="ARBA" id="ARBA00022840"/>
    </source>
</evidence>
<dbReference type="GO" id="GO:0005524">
    <property type="term" value="F:ATP binding"/>
    <property type="evidence" value="ECO:0007669"/>
    <property type="project" value="UniProtKB-KW"/>
</dbReference>
<dbReference type="GeneID" id="77946575"/>
<evidence type="ECO:0000313" key="4">
    <source>
        <dbReference type="EMBL" id="QPB07879.1"/>
    </source>
</evidence>
<organism evidence="4 5">
    <name type="scientific">Synechococcus phage S-H38</name>
    <dbReference type="NCBI Taxonomy" id="2783673"/>
    <lineage>
        <taxon>Viruses</taxon>
        <taxon>Duplodnaviria</taxon>
        <taxon>Heunggongvirae</taxon>
        <taxon>Uroviricota</taxon>
        <taxon>Caudoviricetes</taxon>
        <taxon>Pantevenvirales</taxon>
        <taxon>Kyanoviridae</taxon>
        <taxon>Yellowseavirus</taxon>
        <taxon>Yellowseavirus thirtyeight</taxon>
    </lineage>
</organism>
<feature type="domain" description="PhoH-like protein" evidence="3">
    <location>
        <begin position="34"/>
        <end position="240"/>
    </location>
</feature>
<dbReference type="PANTHER" id="PTHR30473:SF2">
    <property type="entry name" value="PIN DOMAIN-CONTAINING PROTEIN"/>
    <property type="match status" value="1"/>
</dbReference>
<evidence type="ECO:0000259" key="3">
    <source>
        <dbReference type="Pfam" id="PF02562"/>
    </source>
</evidence>
<dbReference type="InterPro" id="IPR003714">
    <property type="entry name" value="PhoH"/>
</dbReference>
<dbReference type="SUPFAM" id="SSF52540">
    <property type="entry name" value="P-loop containing nucleoside triphosphate hydrolases"/>
    <property type="match status" value="1"/>
</dbReference>
<keyword evidence="5" id="KW-1185">Reference proteome</keyword>
<name>A0A873WA00_9CAUD</name>
<dbReference type="Proteomes" id="UP000663144">
    <property type="component" value="Segment"/>
</dbReference>
<dbReference type="PANTHER" id="PTHR30473">
    <property type="entry name" value="PROTEIN PHOH"/>
    <property type="match status" value="1"/>
</dbReference>
<keyword evidence="2" id="KW-0067">ATP-binding</keyword>
<dbReference type="RefSeq" id="YP_010670370.1">
    <property type="nucleotide sequence ID" value="NC_070964.1"/>
</dbReference>
<sequence>MPRKKNNNSLIPAGMSLKQMKRKKPINQEHLITIEPMTDSQIKVFDSWSKEKHLVLHGCAGTGKTFISMYLALKDVLNENTPYQKIYIVRSLVPTREIGFLPGDHEDKSSLYQIPYKNMVKYMFEMPDDNAFEMLYNNLRAQETISFWSTSYIRGVTLDDCVIIVDEFSNLNFHELDSMITRAGQNCKIVFAGDYTQSDLVKTNERNGILDFMKILETMDEFDTIEFGIEDIVRSGLVRNYIISKLNLGF</sequence>
<dbReference type="InterPro" id="IPR051451">
    <property type="entry name" value="PhoH2-like"/>
</dbReference>
<dbReference type="EMBL" id="MW117965">
    <property type="protein sequence ID" value="QPB07879.1"/>
    <property type="molecule type" value="Genomic_DNA"/>
</dbReference>
<reference evidence="4" key="1">
    <citation type="submission" date="2020-10" db="EMBL/GenBank/DDBJ databases">
        <title>The Isolation and Genome Sequence of a Novel Cyanophage S-H38 from the Yellow Sea, China.</title>
        <authorList>
            <person name="Jiang T."/>
        </authorList>
    </citation>
    <scope>NUCLEOTIDE SEQUENCE</scope>
</reference>
<dbReference type="Gene3D" id="3.40.50.300">
    <property type="entry name" value="P-loop containing nucleotide triphosphate hydrolases"/>
    <property type="match status" value="1"/>
</dbReference>
<dbReference type="InterPro" id="IPR027417">
    <property type="entry name" value="P-loop_NTPase"/>
</dbReference>
<evidence type="ECO:0000313" key="5">
    <source>
        <dbReference type="Proteomes" id="UP000663144"/>
    </source>
</evidence>
<evidence type="ECO:0000256" key="1">
    <source>
        <dbReference type="ARBA" id="ARBA00022741"/>
    </source>
</evidence>